<keyword evidence="3" id="KW-0808">Transferase</keyword>
<dbReference type="GO" id="GO:0016757">
    <property type="term" value="F:glycosyltransferase activity"/>
    <property type="evidence" value="ECO:0007669"/>
    <property type="project" value="InterPro"/>
</dbReference>
<dbReference type="SUPFAM" id="SSF53756">
    <property type="entry name" value="UDP-Glycosyltransferase/glycogen phosphorylase"/>
    <property type="match status" value="1"/>
</dbReference>
<dbReference type="Proteomes" id="UP000219193">
    <property type="component" value="Unassembled WGS sequence"/>
</dbReference>
<evidence type="ECO:0000313" key="4">
    <source>
        <dbReference type="Proteomes" id="UP000219193"/>
    </source>
</evidence>
<dbReference type="Pfam" id="PF13439">
    <property type="entry name" value="Glyco_transf_4"/>
    <property type="match status" value="1"/>
</dbReference>
<dbReference type="AlphaFoldDB" id="A0A285X4S7"/>
<gene>
    <name evidence="3" type="ORF">SAMN06296241_1870</name>
</gene>
<dbReference type="Pfam" id="PF00534">
    <property type="entry name" value="Glycos_transf_1"/>
    <property type="match status" value="1"/>
</dbReference>
<proteinExistence type="predicted"/>
<dbReference type="PANTHER" id="PTHR12526">
    <property type="entry name" value="GLYCOSYLTRANSFERASE"/>
    <property type="match status" value="1"/>
</dbReference>
<accession>A0A285X4S7</accession>
<evidence type="ECO:0000259" key="1">
    <source>
        <dbReference type="Pfam" id="PF00534"/>
    </source>
</evidence>
<reference evidence="4" key="1">
    <citation type="submission" date="2017-09" db="EMBL/GenBank/DDBJ databases">
        <authorList>
            <person name="Varghese N."/>
            <person name="Submissions S."/>
        </authorList>
    </citation>
    <scope>NUCLEOTIDE SEQUENCE [LARGE SCALE GENOMIC DNA]</scope>
    <source>
        <strain evidence="4">CGMCC 1.12641</strain>
    </source>
</reference>
<dbReference type="PANTHER" id="PTHR12526:SF630">
    <property type="entry name" value="GLYCOSYLTRANSFERASE"/>
    <property type="match status" value="1"/>
</dbReference>
<feature type="domain" description="Glycosyltransferase subfamily 4-like N-terminal" evidence="2">
    <location>
        <begin position="31"/>
        <end position="187"/>
    </location>
</feature>
<feature type="domain" description="Glycosyl transferase family 1" evidence="1">
    <location>
        <begin position="198"/>
        <end position="361"/>
    </location>
</feature>
<evidence type="ECO:0000313" key="3">
    <source>
        <dbReference type="EMBL" id="SOC80322.1"/>
    </source>
</evidence>
<dbReference type="InterPro" id="IPR001296">
    <property type="entry name" value="Glyco_trans_1"/>
</dbReference>
<sequence>MLTGANGVTLPFYYRMSKKKILHIIKSLGRGGAEMLLPETLKLHDQKKFEFHYIYFLPWKNQMVDEIERAGGKVTCFEAQSNLKMLLRYQDVASYCKKFEIDLIHAHLPWSGFLSRLVHRKTGIPLIYTEHNIQERYHFATRKLNALTFNWQSKAIGVSKDVSRSIKQNIKQNIPVQTLLNGVNTEKFSRDHQAGNMIRKKFNIPQEVVVIGNLAVFREQKDLVSWVKAFKIINKEFSNVYGLLVGAGPKEEEIKNLIRENDLENRIVLPGLRTNTKDFFSAMDIFMMSSQFEGLPIALLEAMSSGCAVVSTKAGGVVEVVRNEKEGLLSEVKDVQALADNCMKLLIDSERRKKFQYESRTRVIASFSLEIMVRELEKCYVDLINDEVKQ</sequence>
<keyword evidence="4" id="KW-1185">Reference proteome</keyword>
<protein>
    <submittedName>
        <fullName evidence="3">Glycosyltransferase involved in cell wall bisynthesis</fullName>
    </submittedName>
</protein>
<dbReference type="EMBL" id="OCMF01000002">
    <property type="protein sequence ID" value="SOC80322.1"/>
    <property type="molecule type" value="Genomic_DNA"/>
</dbReference>
<name>A0A285X4S7_9FLAO</name>
<evidence type="ECO:0000259" key="2">
    <source>
        <dbReference type="Pfam" id="PF13439"/>
    </source>
</evidence>
<dbReference type="Gene3D" id="3.40.50.2000">
    <property type="entry name" value="Glycogen Phosphorylase B"/>
    <property type="match status" value="2"/>
</dbReference>
<organism evidence="3 4">
    <name type="scientific">Salinimicrobium sediminis</name>
    <dbReference type="NCBI Taxonomy" id="1343891"/>
    <lineage>
        <taxon>Bacteria</taxon>
        <taxon>Pseudomonadati</taxon>
        <taxon>Bacteroidota</taxon>
        <taxon>Flavobacteriia</taxon>
        <taxon>Flavobacteriales</taxon>
        <taxon>Flavobacteriaceae</taxon>
        <taxon>Salinimicrobium</taxon>
    </lineage>
</organism>
<dbReference type="InterPro" id="IPR028098">
    <property type="entry name" value="Glyco_trans_4-like_N"/>
</dbReference>